<dbReference type="PROSITE" id="PS51500">
    <property type="entry name" value="SIN"/>
    <property type="match status" value="1"/>
</dbReference>
<feature type="domain" description="Sin" evidence="1">
    <location>
        <begin position="2"/>
        <end position="40"/>
    </location>
</feature>
<proteinExistence type="predicted"/>
<gene>
    <name evidence="2" type="primary">sinI</name>
    <name evidence="2" type="ORF">D1970_10340</name>
</gene>
<accession>A0A398B8K8</accession>
<dbReference type="GO" id="GO:0006355">
    <property type="term" value="P:regulation of DNA-templated transcription"/>
    <property type="evidence" value="ECO:0007669"/>
    <property type="project" value="InterPro"/>
</dbReference>
<reference evidence="2 3" key="1">
    <citation type="submission" date="2018-08" db="EMBL/GenBank/DDBJ databases">
        <title>Bacillus jemisoniae sp. nov., Bacillus chryseoplanitiae sp. nov., Bacillus resnikiae sp. nov., and Bacillus frankliniae sp. nov., isolated from Viking spacecraft and associated surfaces.</title>
        <authorList>
            <person name="Seuylemezian A."/>
            <person name="Vaishampayan P."/>
        </authorList>
    </citation>
    <scope>NUCLEOTIDE SEQUENCE [LARGE SCALE GENOMIC DNA]</scope>
    <source>
        <strain evidence="2 3">JJ-247</strain>
    </source>
</reference>
<name>A0A398B8K8_9BACI</name>
<dbReference type="AlphaFoldDB" id="A0A398B8K8"/>
<dbReference type="OrthoDB" id="2721940at2"/>
<evidence type="ECO:0000313" key="3">
    <source>
        <dbReference type="Proteomes" id="UP000265816"/>
    </source>
</evidence>
<dbReference type="Pfam" id="PF08671">
    <property type="entry name" value="SinI"/>
    <property type="match status" value="1"/>
</dbReference>
<dbReference type="SUPFAM" id="SSF47406">
    <property type="entry name" value="SinR repressor dimerisation domain-like"/>
    <property type="match status" value="1"/>
</dbReference>
<keyword evidence="2" id="KW-0238">DNA-binding</keyword>
<sequence length="51" mass="5774">MVNKDTGVADLDSEWMQLILEALELGIEKKEIRDFLNSRSTEAIVPVVLEN</sequence>
<dbReference type="InterPro" id="IPR010981">
    <property type="entry name" value="SinR/SinI_dimer_dom"/>
</dbReference>
<comment type="caution">
    <text evidence="2">The sequence shown here is derived from an EMBL/GenBank/DDBJ whole genome shotgun (WGS) entry which is preliminary data.</text>
</comment>
<protein>
    <submittedName>
        <fullName evidence="2">DNA-binding anti-repressor SinI</fullName>
    </submittedName>
</protein>
<dbReference type="GO" id="GO:0046983">
    <property type="term" value="F:protein dimerization activity"/>
    <property type="evidence" value="ECO:0007669"/>
    <property type="project" value="InterPro"/>
</dbReference>
<organism evidence="2 3">
    <name type="scientific">Mesobacillus zeae</name>
    <dbReference type="NCBI Taxonomy" id="1917180"/>
    <lineage>
        <taxon>Bacteria</taxon>
        <taxon>Bacillati</taxon>
        <taxon>Bacillota</taxon>
        <taxon>Bacilli</taxon>
        <taxon>Bacillales</taxon>
        <taxon>Bacillaceae</taxon>
        <taxon>Mesobacillus</taxon>
    </lineage>
</organism>
<evidence type="ECO:0000313" key="2">
    <source>
        <dbReference type="EMBL" id="RID85168.1"/>
    </source>
</evidence>
<dbReference type="GO" id="GO:0003677">
    <property type="term" value="F:DNA binding"/>
    <property type="evidence" value="ECO:0007669"/>
    <property type="project" value="UniProtKB-KW"/>
</dbReference>
<dbReference type="RefSeq" id="WP_119112792.1">
    <property type="nucleotide sequence ID" value="NZ_CBCSEO010000016.1"/>
</dbReference>
<dbReference type="InterPro" id="IPR036281">
    <property type="entry name" value="SinR/SinI_dimer_dom_sf"/>
</dbReference>
<dbReference type="EMBL" id="QWVT01000016">
    <property type="protein sequence ID" value="RID85168.1"/>
    <property type="molecule type" value="Genomic_DNA"/>
</dbReference>
<dbReference type="Proteomes" id="UP000265816">
    <property type="component" value="Unassembled WGS sequence"/>
</dbReference>
<evidence type="ECO:0000259" key="1">
    <source>
        <dbReference type="PROSITE" id="PS51500"/>
    </source>
</evidence>
<keyword evidence="3" id="KW-1185">Reference proteome</keyword>